<dbReference type="Proteomes" id="UP000291097">
    <property type="component" value="Unassembled WGS sequence"/>
</dbReference>
<dbReference type="Gene3D" id="2.60.40.10">
    <property type="entry name" value="Immunoglobulins"/>
    <property type="match status" value="1"/>
</dbReference>
<feature type="compositionally biased region" description="Acidic residues" evidence="1">
    <location>
        <begin position="38"/>
        <end position="75"/>
    </location>
</feature>
<evidence type="ECO:0000313" key="4">
    <source>
        <dbReference type="Proteomes" id="UP000291097"/>
    </source>
</evidence>
<dbReference type="EMBL" id="SHMP01000004">
    <property type="protein sequence ID" value="RZV10792.1"/>
    <property type="molecule type" value="Genomic_DNA"/>
</dbReference>
<evidence type="ECO:0000313" key="3">
    <source>
        <dbReference type="EMBL" id="RZV10792.1"/>
    </source>
</evidence>
<reference evidence="3 4" key="1">
    <citation type="submission" date="2019-02" db="EMBL/GenBank/DDBJ databases">
        <title>Genomic Encyclopedia of Archaeal and Bacterial Type Strains, Phase II (KMG-II): from individual species to whole genera.</title>
        <authorList>
            <person name="Goeker M."/>
        </authorList>
    </citation>
    <scope>NUCLEOTIDE SEQUENCE [LARGE SCALE GENOMIC DNA]</scope>
    <source>
        <strain evidence="3 4">DSM 18328</strain>
    </source>
</reference>
<dbReference type="InterPro" id="IPR055706">
    <property type="entry name" value="Slg1/2_DUF7282"/>
</dbReference>
<evidence type="ECO:0000256" key="1">
    <source>
        <dbReference type="SAM" id="MobiDB-lite"/>
    </source>
</evidence>
<protein>
    <recommendedName>
        <fullName evidence="2">DUF7282 domain-containing protein</fullName>
    </recommendedName>
</protein>
<feature type="compositionally biased region" description="Acidic residues" evidence="1">
    <location>
        <begin position="335"/>
        <end position="418"/>
    </location>
</feature>
<evidence type="ECO:0000259" key="2">
    <source>
        <dbReference type="Pfam" id="PF23951"/>
    </source>
</evidence>
<organism evidence="3 4">
    <name type="scientific">Natrinema hispanicum</name>
    <dbReference type="NCBI Taxonomy" id="392421"/>
    <lineage>
        <taxon>Archaea</taxon>
        <taxon>Methanobacteriati</taxon>
        <taxon>Methanobacteriota</taxon>
        <taxon>Stenosarchaea group</taxon>
        <taxon>Halobacteria</taxon>
        <taxon>Halobacteriales</taxon>
        <taxon>Natrialbaceae</taxon>
        <taxon>Natrinema</taxon>
    </lineage>
</organism>
<feature type="region of interest" description="Disordered" evidence="1">
    <location>
        <begin position="34"/>
        <end position="79"/>
    </location>
</feature>
<dbReference type="InterPro" id="IPR013783">
    <property type="entry name" value="Ig-like_fold"/>
</dbReference>
<proteinExistence type="predicted"/>
<feature type="compositionally biased region" description="Acidic residues" evidence="1">
    <location>
        <begin position="202"/>
        <end position="273"/>
    </location>
</feature>
<feature type="compositionally biased region" description="Acidic residues" evidence="1">
    <location>
        <begin position="521"/>
        <end position="561"/>
    </location>
</feature>
<feature type="region of interest" description="Disordered" evidence="1">
    <location>
        <begin position="319"/>
        <end position="418"/>
    </location>
</feature>
<name>A0A482YG62_9EURY</name>
<dbReference type="AlphaFoldDB" id="A0A482YG62"/>
<dbReference type="OrthoDB" id="239724at2157"/>
<gene>
    <name evidence="3" type="ORF">BDK88_1977</name>
</gene>
<dbReference type="Pfam" id="PF23951">
    <property type="entry name" value="DUF7282"/>
    <property type="match status" value="1"/>
</dbReference>
<comment type="caution">
    <text evidence="3">The sequence shown here is derived from an EMBL/GenBank/DDBJ whole genome shotgun (WGS) entry which is preliminary data.</text>
</comment>
<feature type="region of interest" description="Disordered" evidence="1">
    <location>
        <begin position="202"/>
        <end position="277"/>
    </location>
</feature>
<feature type="domain" description="DUF7282" evidence="2">
    <location>
        <begin position="83"/>
        <end position="197"/>
    </location>
</feature>
<accession>A0A482YG62</accession>
<feature type="region of interest" description="Disordered" evidence="1">
    <location>
        <begin position="521"/>
        <end position="568"/>
    </location>
</feature>
<dbReference type="RefSeq" id="WP_130500250.1">
    <property type="nucleotide sequence ID" value="NZ_SHMP01000004.1"/>
</dbReference>
<sequence length="568" mass="61624">MNARNQVLVVLTALMLVCSSGAMVAAAANGNAIQSNDTSEDEYDSANETADETVVDEQDGVTAEGDDEDETEAADNESAQQPAYVTFNDQTTDGETVVVANVTLASPGFVSIHNSSLLVGDAIGSVIGTSEYLEAGTHENVTVTLDDPLEESETLIAMPHRDTNQNETYDFVETEGEEDVPFLTPDGEPVTDEAVVTVEGAVEEEPADEMPAEDNVTEEEPAEDDMADDEADVDDVTEEEPVEDDMADDEEDVDNVTEEAPDEDEMPIEEIPVEGEGQPVFITVENPTIEDVTLENVTAYIAVVGEDVDTEQIVDQIDNITDGDVSADNVTVEEMPVDEEEVEDEMEEDEDNVTEEEPVDEDLEEDNVTEEEPVDEDLEEDNVTEEEPVDEDLEEDNVTEEEPVDEDLEEDNVTDEEEVEDELEATAFNISDLEAPDSATIGENITVTANVSNPTDEERTETIEFRLEGDLVADQNVTLESGDSEIVEFEVDTSDLEPGEYIHMVLGDEAGEVATIELTEADDVGVEEGVDETEDDTGLENETDEDEIGINETDDGFDDGADSGVTAD</sequence>